<feature type="compositionally biased region" description="Basic and acidic residues" evidence="1">
    <location>
        <begin position="211"/>
        <end position="221"/>
    </location>
</feature>
<protein>
    <submittedName>
        <fullName evidence="3">Uncharacterized protein</fullName>
    </submittedName>
</protein>
<reference evidence="3" key="1">
    <citation type="submission" date="2020-12" db="UniProtKB">
        <authorList>
            <consortium name="WormBaseParasite"/>
        </authorList>
    </citation>
    <scope>IDENTIFICATION</scope>
    <source>
        <strain evidence="3">MHco3</strain>
    </source>
</reference>
<dbReference type="OrthoDB" id="5833140at2759"/>
<evidence type="ECO:0000313" key="2">
    <source>
        <dbReference type="Proteomes" id="UP000025227"/>
    </source>
</evidence>
<keyword evidence="2" id="KW-1185">Reference proteome</keyword>
<organism evidence="2 3">
    <name type="scientific">Haemonchus contortus</name>
    <name type="common">Barber pole worm</name>
    <dbReference type="NCBI Taxonomy" id="6289"/>
    <lineage>
        <taxon>Eukaryota</taxon>
        <taxon>Metazoa</taxon>
        <taxon>Ecdysozoa</taxon>
        <taxon>Nematoda</taxon>
        <taxon>Chromadorea</taxon>
        <taxon>Rhabditida</taxon>
        <taxon>Rhabditina</taxon>
        <taxon>Rhabditomorpha</taxon>
        <taxon>Strongyloidea</taxon>
        <taxon>Trichostrongylidae</taxon>
        <taxon>Haemonchus</taxon>
    </lineage>
</organism>
<sequence>MSDQNNCTPETVEECNLALKAMTSKVVEHLNLESKILIQGQEDILTLSEYEALFAADMTICENALDVILDLARKQKAYLESLVAVRNFERSVPSAMANALKQAATESNKALDLRKRLKEGEYSFFVSAYAKSDGNATSATSRIPLNTASDLATTSTIADHPKEVENRILSNASTAFSTSILGNEPSFPFKPRERPQFSSDAARRILSALESHEKVSEKAESKSAQQQQNSTKGTTQDYSVDRRCHAETINGKQISSSGGCSLDGSLIVDGVESSDQNGLRTFSPVRVPPQPNFDDSDLESFCEVSSKPPNLPKIGNESALAGDPKKKVTFDCPPSVLKTIENTSVPVQSEESKPLLSSVLNPIWLSSTYQPPQRPKFTSSIGRMYNQE</sequence>
<proteinExistence type="predicted"/>
<dbReference type="OMA" id="MTICENA"/>
<dbReference type="AlphaFoldDB" id="A0A7I4YA34"/>
<feature type="compositionally biased region" description="Polar residues" evidence="1">
    <location>
        <begin position="222"/>
        <end position="238"/>
    </location>
</feature>
<feature type="region of interest" description="Disordered" evidence="1">
    <location>
        <begin position="307"/>
        <end position="326"/>
    </location>
</feature>
<evidence type="ECO:0000313" key="3">
    <source>
        <dbReference type="WBParaSite" id="HCON_00071520-00001"/>
    </source>
</evidence>
<feature type="region of interest" description="Disordered" evidence="1">
    <location>
        <begin position="211"/>
        <end position="238"/>
    </location>
</feature>
<accession>A0A7I4YA34</accession>
<dbReference type="WBParaSite" id="HCON_00071520-00001">
    <property type="protein sequence ID" value="HCON_00071520-00001"/>
    <property type="gene ID" value="HCON_00071520"/>
</dbReference>
<evidence type="ECO:0000256" key="1">
    <source>
        <dbReference type="SAM" id="MobiDB-lite"/>
    </source>
</evidence>
<name>A0A7I4YA34_HAECO</name>
<dbReference type="Proteomes" id="UP000025227">
    <property type="component" value="Unplaced"/>
</dbReference>